<keyword evidence="6 8" id="KW-1133">Transmembrane helix</keyword>
<sequence length="378" mass="40911">MQSQGAVDLTIVVPTFNERDNVEELVRRTAAALAGRRAEILFVDDSSDDTADVVERVAMTAPLPVRVIRRERATAGLGGAVVEGFRAASADICVVMDGDLQHPPETIPAIVDHLERSDADIVAASRYMGGGSATGLADATRRLVSWASTAVTRAMFPLKLREITDPMTGFFGVDRTRINLETLRPRGFKILLEIIVRGPLRVEEIPFSFADRHAGESKASVKQGARFVHQLALLRFGKMSGFALIGAMGAVANVAIVWLLTGLGVGYLWAAVIAAEATIIANFLLAERFVFHDMREHARGFWRRFASSFAFNNIESAIRIPVMALMVERAGMSSPLATAITLAVAFLVRFTFHSLVVYAPRSDSSVRASSPAEKVSGA</sequence>
<evidence type="ECO:0000256" key="3">
    <source>
        <dbReference type="ARBA" id="ARBA00022676"/>
    </source>
</evidence>
<organism evidence="11 12">
    <name type="scientific">Microbacterium amylolyticum</name>
    <dbReference type="NCBI Taxonomy" id="936337"/>
    <lineage>
        <taxon>Bacteria</taxon>
        <taxon>Bacillati</taxon>
        <taxon>Actinomycetota</taxon>
        <taxon>Actinomycetes</taxon>
        <taxon>Micrococcales</taxon>
        <taxon>Microbacteriaceae</taxon>
        <taxon>Microbacterium</taxon>
    </lineage>
</organism>
<accession>A0ABS4ZGJ8</accession>
<evidence type="ECO:0000256" key="2">
    <source>
        <dbReference type="ARBA" id="ARBA00006739"/>
    </source>
</evidence>
<dbReference type="SUPFAM" id="SSF53448">
    <property type="entry name" value="Nucleotide-diphospho-sugar transferases"/>
    <property type="match status" value="1"/>
</dbReference>
<dbReference type="GO" id="GO:0004582">
    <property type="term" value="F:dolichyl-phosphate beta-D-mannosyltransferase activity"/>
    <property type="evidence" value="ECO:0007669"/>
    <property type="project" value="UniProtKB-EC"/>
</dbReference>
<evidence type="ECO:0000256" key="5">
    <source>
        <dbReference type="ARBA" id="ARBA00022692"/>
    </source>
</evidence>
<dbReference type="RefSeq" id="WP_165136457.1">
    <property type="nucleotide sequence ID" value="NZ_CP049253.1"/>
</dbReference>
<dbReference type="Pfam" id="PF00535">
    <property type="entry name" value="Glycos_transf_2"/>
    <property type="match status" value="1"/>
</dbReference>
<evidence type="ECO:0000259" key="10">
    <source>
        <dbReference type="Pfam" id="PF04138"/>
    </source>
</evidence>
<dbReference type="PANTHER" id="PTHR43398:SF1">
    <property type="entry name" value="DOLICHOL-PHOSPHATE MANNOSYLTRANSFERASE SUBUNIT 1"/>
    <property type="match status" value="1"/>
</dbReference>
<feature type="transmembrane region" description="Helical" evidence="8">
    <location>
        <begin position="266"/>
        <end position="285"/>
    </location>
</feature>
<keyword evidence="4 11" id="KW-0808">Transferase</keyword>
<dbReference type="PANTHER" id="PTHR43398">
    <property type="entry name" value="DOLICHOL-PHOSPHATE MANNOSYLTRANSFERASE SUBUNIT 1"/>
    <property type="match status" value="1"/>
</dbReference>
<comment type="subcellular location">
    <subcellularLocation>
        <location evidence="1">Membrane</location>
        <topology evidence="1">Multi-pass membrane protein</topology>
    </subcellularLocation>
</comment>
<evidence type="ECO:0000313" key="12">
    <source>
        <dbReference type="Proteomes" id="UP001519362"/>
    </source>
</evidence>
<feature type="domain" description="Glycosyltransferase 2-like" evidence="9">
    <location>
        <begin position="10"/>
        <end position="173"/>
    </location>
</feature>
<proteinExistence type="inferred from homology"/>
<feature type="transmembrane region" description="Helical" evidence="8">
    <location>
        <begin position="241"/>
        <end position="260"/>
    </location>
</feature>
<keyword evidence="12" id="KW-1185">Reference proteome</keyword>
<evidence type="ECO:0000259" key="9">
    <source>
        <dbReference type="Pfam" id="PF00535"/>
    </source>
</evidence>
<evidence type="ECO:0000256" key="8">
    <source>
        <dbReference type="SAM" id="Phobius"/>
    </source>
</evidence>
<protein>
    <submittedName>
        <fullName evidence="11">Dolichol-phosphate mannosyltransferase</fullName>
        <ecNumber evidence="11">2.4.1.83</ecNumber>
    </submittedName>
</protein>
<dbReference type="Pfam" id="PF04138">
    <property type="entry name" value="GtrA_DPMS_TM"/>
    <property type="match status" value="1"/>
</dbReference>
<evidence type="ECO:0000313" key="11">
    <source>
        <dbReference type="EMBL" id="MBP2436407.1"/>
    </source>
</evidence>
<dbReference type="InterPro" id="IPR029044">
    <property type="entry name" value="Nucleotide-diphossugar_trans"/>
</dbReference>
<dbReference type="CDD" id="cd06442">
    <property type="entry name" value="DPM1_like"/>
    <property type="match status" value="1"/>
</dbReference>
<reference evidence="11 12" key="1">
    <citation type="submission" date="2021-03" db="EMBL/GenBank/DDBJ databases">
        <title>Sequencing the genomes of 1000 actinobacteria strains.</title>
        <authorList>
            <person name="Klenk H.-P."/>
        </authorList>
    </citation>
    <scope>NUCLEOTIDE SEQUENCE [LARGE SCALE GENOMIC DNA]</scope>
    <source>
        <strain evidence="11 12">DSM 24221</strain>
    </source>
</reference>
<dbReference type="InterPro" id="IPR007267">
    <property type="entry name" value="GtrA_DPMS_TM"/>
</dbReference>
<comment type="caution">
    <text evidence="11">The sequence shown here is derived from an EMBL/GenBank/DDBJ whole genome shotgun (WGS) entry which is preliminary data.</text>
</comment>
<dbReference type="InterPro" id="IPR001173">
    <property type="entry name" value="Glyco_trans_2-like"/>
</dbReference>
<feature type="domain" description="GtrA/DPMS transmembrane" evidence="10">
    <location>
        <begin position="242"/>
        <end position="357"/>
    </location>
</feature>
<feature type="transmembrane region" description="Helical" evidence="8">
    <location>
        <begin position="339"/>
        <end position="359"/>
    </location>
</feature>
<dbReference type="Gene3D" id="3.90.550.10">
    <property type="entry name" value="Spore Coat Polysaccharide Biosynthesis Protein SpsA, Chain A"/>
    <property type="match status" value="1"/>
</dbReference>
<feature type="transmembrane region" description="Helical" evidence="8">
    <location>
        <begin position="305"/>
        <end position="327"/>
    </location>
</feature>
<name>A0ABS4ZGJ8_9MICO</name>
<dbReference type="EMBL" id="JAGIOL010000001">
    <property type="protein sequence ID" value="MBP2436407.1"/>
    <property type="molecule type" value="Genomic_DNA"/>
</dbReference>
<gene>
    <name evidence="11" type="ORF">JOF34_000993</name>
</gene>
<dbReference type="Proteomes" id="UP001519362">
    <property type="component" value="Unassembled WGS sequence"/>
</dbReference>
<dbReference type="EC" id="2.4.1.83" evidence="11"/>
<evidence type="ECO:0000256" key="7">
    <source>
        <dbReference type="ARBA" id="ARBA00023136"/>
    </source>
</evidence>
<keyword evidence="3 11" id="KW-0328">Glycosyltransferase</keyword>
<keyword evidence="7 8" id="KW-0472">Membrane</keyword>
<evidence type="ECO:0000256" key="1">
    <source>
        <dbReference type="ARBA" id="ARBA00004141"/>
    </source>
</evidence>
<dbReference type="InterPro" id="IPR039528">
    <property type="entry name" value="DPM1-like"/>
</dbReference>
<keyword evidence="5 8" id="KW-0812">Transmembrane</keyword>
<comment type="similarity">
    <text evidence="2">Belongs to the glycosyltransferase 2 family.</text>
</comment>
<evidence type="ECO:0000256" key="6">
    <source>
        <dbReference type="ARBA" id="ARBA00022989"/>
    </source>
</evidence>
<evidence type="ECO:0000256" key="4">
    <source>
        <dbReference type="ARBA" id="ARBA00022679"/>
    </source>
</evidence>